<dbReference type="AlphaFoldDB" id="A0A517T7D2"/>
<dbReference type="GO" id="GO:0051287">
    <property type="term" value="F:NAD binding"/>
    <property type="evidence" value="ECO:0007669"/>
    <property type="project" value="InterPro"/>
</dbReference>
<evidence type="ECO:0000256" key="2">
    <source>
        <dbReference type="ARBA" id="ARBA00023002"/>
    </source>
</evidence>
<dbReference type="PANTHER" id="PTHR30004:SF6">
    <property type="entry name" value="D-THREONATE 4-PHOSPHATE DEHYDROGENASE"/>
    <property type="match status" value="1"/>
</dbReference>
<evidence type="ECO:0000256" key="3">
    <source>
        <dbReference type="ARBA" id="ARBA00023027"/>
    </source>
</evidence>
<dbReference type="Gene3D" id="3.40.718.10">
    <property type="entry name" value="Isopropylmalate Dehydrogenase"/>
    <property type="match status" value="1"/>
</dbReference>
<keyword evidence="3" id="KW-0520">NAD</keyword>
<evidence type="ECO:0000313" key="4">
    <source>
        <dbReference type="EMBL" id="QDT64260.1"/>
    </source>
</evidence>
<accession>A0A517T7D2</accession>
<dbReference type="EC" id="1.1.1.262" evidence="4"/>
<dbReference type="RefSeq" id="WP_231734203.1">
    <property type="nucleotide sequence ID" value="NZ_CP036316.1"/>
</dbReference>
<dbReference type="GO" id="GO:0046872">
    <property type="term" value="F:metal ion binding"/>
    <property type="evidence" value="ECO:0007669"/>
    <property type="project" value="UniProtKB-KW"/>
</dbReference>
<gene>
    <name evidence="4" type="primary">pdxA</name>
    <name evidence="4" type="ORF">V22_14910</name>
</gene>
<dbReference type="GO" id="GO:0050570">
    <property type="term" value="F:4-hydroxythreonine-4-phosphate dehydrogenase activity"/>
    <property type="evidence" value="ECO:0007669"/>
    <property type="project" value="UniProtKB-EC"/>
</dbReference>
<evidence type="ECO:0000313" key="5">
    <source>
        <dbReference type="Proteomes" id="UP000319976"/>
    </source>
</evidence>
<organism evidence="4 5">
    <name type="scientific">Calycomorphotria hydatis</name>
    <dbReference type="NCBI Taxonomy" id="2528027"/>
    <lineage>
        <taxon>Bacteria</taxon>
        <taxon>Pseudomonadati</taxon>
        <taxon>Planctomycetota</taxon>
        <taxon>Planctomycetia</taxon>
        <taxon>Planctomycetales</taxon>
        <taxon>Planctomycetaceae</taxon>
        <taxon>Calycomorphotria</taxon>
    </lineage>
</organism>
<keyword evidence="5" id="KW-1185">Reference proteome</keyword>
<sequence>MSAKRPQFVAVTMGDPAGVGPEICLQLLRDWTELDLAVPVVFGSTEILNRARAQCGWDVEFSSLSLQEWQSDADAITSPSVVDIPIDRADEITPGQVDASTGKAAFHYLDTAITEVIDGRAQALATAPLHKQALHAAGIPHPGHTEILAERTGTANYCMMLTSREVTVSLVTIHVPISEVPSLITPEAIYNVTKLTADAMTKIRGCEVRLAMCGLNPHAGEGGLWGDEEARLLQPALDRLRQSGIDIDGPLSADTAFTATNRKNYDAHICMYHDQGLIPIKALSFDTAVNVTLGLPIVRTSVDHGTALDIAWQGKADATSLFEAVRLAALMA</sequence>
<keyword evidence="2 4" id="KW-0560">Oxidoreductase</keyword>
<dbReference type="PANTHER" id="PTHR30004">
    <property type="entry name" value="4-HYDROXYTHREONINE-4-PHOSPHATE DEHYDROGENASE"/>
    <property type="match status" value="1"/>
</dbReference>
<dbReference type="SUPFAM" id="SSF53659">
    <property type="entry name" value="Isocitrate/Isopropylmalate dehydrogenase-like"/>
    <property type="match status" value="1"/>
</dbReference>
<dbReference type="EMBL" id="CP036316">
    <property type="protein sequence ID" value="QDT64260.1"/>
    <property type="molecule type" value="Genomic_DNA"/>
</dbReference>
<dbReference type="NCBIfam" id="TIGR00557">
    <property type="entry name" value="pdxA"/>
    <property type="match status" value="1"/>
</dbReference>
<proteinExistence type="predicted"/>
<name>A0A517T7D2_9PLAN</name>
<dbReference type="Proteomes" id="UP000319976">
    <property type="component" value="Chromosome"/>
</dbReference>
<dbReference type="Pfam" id="PF04166">
    <property type="entry name" value="PdxA"/>
    <property type="match status" value="1"/>
</dbReference>
<keyword evidence="1" id="KW-0479">Metal-binding</keyword>
<evidence type="ECO:0000256" key="1">
    <source>
        <dbReference type="ARBA" id="ARBA00022723"/>
    </source>
</evidence>
<reference evidence="4 5" key="1">
    <citation type="submission" date="2019-02" db="EMBL/GenBank/DDBJ databases">
        <title>Deep-cultivation of Planctomycetes and their phenomic and genomic characterization uncovers novel biology.</title>
        <authorList>
            <person name="Wiegand S."/>
            <person name="Jogler M."/>
            <person name="Boedeker C."/>
            <person name="Pinto D."/>
            <person name="Vollmers J."/>
            <person name="Rivas-Marin E."/>
            <person name="Kohn T."/>
            <person name="Peeters S.H."/>
            <person name="Heuer A."/>
            <person name="Rast P."/>
            <person name="Oberbeckmann S."/>
            <person name="Bunk B."/>
            <person name="Jeske O."/>
            <person name="Meyerdierks A."/>
            <person name="Storesund J.E."/>
            <person name="Kallscheuer N."/>
            <person name="Luecker S."/>
            <person name="Lage O.M."/>
            <person name="Pohl T."/>
            <person name="Merkel B.J."/>
            <person name="Hornburger P."/>
            <person name="Mueller R.-W."/>
            <person name="Bruemmer F."/>
            <person name="Labrenz M."/>
            <person name="Spormann A.M."/>
            <person name="Op den Camp H."/>
            <person name="Overmann J."/>
            <person name="Amann R."/>
            <person name="Jetten M.S.M."/>
            <person name="Mascher T."/>
            <person name="Medema M.H."/>
            <person name="Devos D.P."/>
            <person name="Kaster A.-K."/>
            <person name="Ovreas L."/>
            <person name="Rohde M."/>
            <person name="Galperin M.Y."/>
            <person name="Jogler C."/>
        </authorList>
    </citation>
    <scope>NUCLEOTIDE SEQUENCE [LARGE SCALE GENOMIC DNA]</scope>
    <source>
        <strain evidence="4 5">V22</strain>
    </source>
</reference>
<dbReference type="KEGG" id="chya:V22_14910"/>
<dbReference type="InterPro" id="IPR005255">
    <property type="entry name" value="PdxA_fam"/>
</dbReference>
<protein>
    <submittedName>
        <fullName evidence="4">4-hydroxythreonine-4-phosphate dehydrogenase</fullName>
        <ecNumber evidence="4">1.1.1.262</ecNumber>
    </submittedName>
</protein>